<accession>A0ABQ6DXQ1</accession>
<organism evidence="2 3">
    <name type="scientific">Psychromonas marina</name>
    <dbReference type="NCBI Taxonomy" id="88364"/>
    <lineage>
        <taxon>Bacteria</taxon>
        <taxon>Pseudomonadati</taxon>
        <taxon>Pseudomonadota</taxon>
        <taxon>Gammaproteobacteria</taxon>
        <taxon>Alteromonadales</taxon>
        <taxon>Psychromonadaceae</taxon>
        <taxon>Psychromonas</taxon>
    </lineage>
</organism>
<reference evidence="3" key="1">
    <citation type="journal article" date="2019" name="Int. J. Syst. Evol. Microbiol.">
        <title>The Global Catalogue of Microorganisms (GCM) 10K type strain sequencing project: providing services to taxonomists for standard genome sequencing and annotation.</title>
        <authorList>
            <consortium name="The Broad Institute Genomics Platform"/>
            <consortium name="The Broad Institute Genome Sequencing Center for Infectious Disease"/>
            <person name="Wu L."/>
            <person name="Ma J."/>
        </authorList>
    </citation>
    <scope>NUCLEOTIDE SEQUENCE [LARGE SCALE GENOMIC DNA]</scope>
    <source>
        <strain evidence="3">NBRC 103166</strain>
    </source>
</reference>
<gene>
    <name evidence="2" type="ORF">GCM10007916_10030</name>
</gene>
<comment type="caution">
    <text evidence="2">The sequence shown here is derived from an EMBL/GenBank/DDBJ whole genome shotgun (WGS) entry which is preliminary data.</text>
</comment>
<protein>
    <recommendedName>
        <fullName evidence="1">ScoMcrA-like DNA sulfur-binding domain-containing protein</fullName>
    </recommendedName>
</protein>
<feature type="domain" description="ScoMcrA-like DNA sulfur-binding" evidence="1">
    <location>
        <begin position="9"/>
        <end position="158"/>
    </location>
</feature>
<dbReference type="EMBL" id="BSPQ01000002">
    <property type="protein sequence ID" value="GLS89936.1"/>
    <property type="molecule type" value="Genomic_DNA"/>
</dbReference>
<evidence type="ECO:0000259" key="1">
    <source>
        <dbReference type="Pfam" id="PF26340"/>
    </source>
</evidence>
<dbReference type="Pfam" id="PF26340">
    <property type="entry name" value="DNA-SBD_ScoMcrA"/>
    <property type="match status" value="1"/>
</dbReference>
<keyword evidence="3" id="KW-1185">Reference proteome</keyword>
<name>A0ABQ6DXQ1_9GAMM</name>
<dbReference type="InterPro" id="IPR058813">
    <property type="entry name" value="DNA-SBD_ScoMcrA"/>
</dbReference>
<evidence type="ECO:0000313" key="3">
    <source>
        <dbReference type="Proteomes" id="UP001157353"/>
    </source>
</evidence>
<proteinExistence type="predicted"/>
<evidence type="ECO:0000313" key="2">
    <source>
        <dbReference type="EMBL" id="GLS89936.1"/>
    </source>
</evidence>
<dbReference type="Proteomes" id="UP001157353">
    <property type="component" value="Unassembled WGS sequence"/>
</dbReference>
<sequence>MSSMEMLDLEEKLSGIKRWKLGIKTAIHKPLLILYVLNQYKNGHQRLFNFQYEVYDQLKFLLEIYGQKIKSQRPEYPFWRLQKDGFWEVKLQGNIVLTSSGDAPKKQLFETKAEGGFKTSFYDKLINNKPAIDLLSISLIKDYFPHSLHNSLIQYFELNLTSISTNKACENAPVPQYYSEIIEGLCSEFEV</sequence>